<dbReference type="SUPFAM" id="SSF82153">
    <property type="entry name" value="FAS1 domain"/>
    <property type="match status" value="1"/>
</dbReference>
<protein>
    <recommendedName>
        <fullName evidence="3">FAS1 domain-containing protein</fullName>
    </recommendedName>
</protein>
<dbReference type="PROSITE" id="PS50213">
    <property type="entry name" value="FAS1"/>
    <property type="match status" value="1"/>
</dbReference>
<dbReference type="Pfam" id="PF02469">
    <property type="entry name" value="Fasciclin"/>
    <property type="match status" value="1"/>
</dbReference>
<proteinExistence type="predicted"/>
<dbReference type="GO" id="GO:0007155">
    <property type="term" value="P:cell adhesion"/>
    <property type="evidence" value="ECO:0007669"/>
    <property type="project" value="TreeGrafter"/>
</dbReference>
<dbReference type="GO" id="GO:0030198">
    <property type="term" value="P:extracellular matrix organization"/>
    <property type="evidence" value="ECO:0007669"/>
    <property type="project" value="TreeGrafter"/>
</dbReference>
<dbReference type="InterPro" id="IPR050904">
    <property type="entry name" value="Adhesion/Biosynth-related"/>
</dbReference>
<dbReference type="InterPro" id="IPR036378">
    <property type="entry name" value="FAS1_dom_sf"/>
</dbReference>
<dbReference type="PANTHER" id="PTHR10900">
    <property type="entry name" value="PERIOSTIN-RELATED"/>
    <property type="match status" value="1"/>
</dbReference>
<keyword evidence="1" id="KW-0732">Signal</keyword>
<dbReference type="FunFam" id="2.30.180.10:FF:000019">
    <property type="entry name" value="Cell surface lipoprotein"/>
    <property type="match status" value="1"/>
</dbReference>
<dbReference type="InterPro" id="IPR014756">
    <property type="entry name" value="Ig_E-set"/>
</dbReference>
<dbReference type="InterPro" id="IPR000782">
    <property type="entry name" value="FAS1_domain"/>
</dbReference>
<dbReference type="SUPFAM" id="SSF81296">
    <property type="entry name" value="E set domains"/>
    <property type="match status" value="1"/>
</dbReference>
<feature type="region of interest" description="Disordered" evidence="2">
    <location>
        <begin position="56"/>
        <end position="78"/>
    </location>
</feature>
<sequence length="313" mass="31200">MGAAAVPAPGAGVLTLRRPAAGAAGPDLWRQWSYAWTGATPGTHRIVVRATDATGAVQPGRRTGPFPAGGDGPAQHRRHRALRPNRFPFRTNHSRRGTSMRISLHRSRPFAALVTAGALALALGACGSSGSGSDTAAPAAASSPAPSPSPSSAAAAEGPFGAACAAVPADGAGSFAGMASDPVATAASHNPLLSTLVAAVKQAGLVDTLNSAQNVTVFAPTDDAFAKIPKADLDALLADKAKLTKVLTYHVSPDRLAPAALAGTHPSLEGGDLTASGAGRDFTVNGGAKVLCGNVQTANATVYIVDTVLMPAS</sequence>
<feature type="region of interest" description="Disordered" evidence="2">
    <location>
        <begin position="132"/>
        <end position="155"/>
    </location>
</feature>
<dbReference type="Gene3D" id="2.30.180.10">
    <property type="entry name" value="FAS1 domain"/>
    <property type="match status" value="1"/>
</dbReference>
<evidence type="ECO:0000256" key="2">
    <source>
        <dbReference type="SAM" id="MobiDB-lite"/>
    </source>
</evidence>
<dbReference type="GO" id="GO:0005615">
    <property type="term" value="C:extracellular space"/>
    <property type="evidence" value="ECO:0007669"/>
    <property type="project" value="TreeGrafter"/>
</dbReference>
<dbReference type="Proteomes" id="UP001165143">
    <property type="component" value="Unassembled WGS sequence"/>
</dbReference>
<name>A0A9W6UP40_9ACTN</name>
<evidence type="ECO:0000259" key="3">
    <source>
        <dbReference type="PROSITE" id="PS50213"/>
    </source>
</evidence>
<dbReference type="Gene3D" id="2.60.40.650">
    <property type="match status" value="1"/>
</dbReference>
<accession>A0A9W6UP40</accession>
<comment type="caution">
    <text evidence="4">The sequence shown here is derived from an EMBL/GenBank/DDBJ whole genome shotgun (WGS) entry which is preliminary data.</text>
</comment>
<evidence type="ECO:0000313" key="4">
    <source>
        <dbReference type="EMBL" id="GLW55559.1"/>
    </source>
</evidence>
<evidence type="ECO:0000313" key="5">
    <source>
        <dbReference type="Proteomes" id="UP001165143"/>
    </source>
</evidence>
<organism evidence="4 5">
    <name type="scientific">Kitasatospora phosalacinea</name>
    <dbReference type="NCBI Taxonomy" id="2065"/>
    <lineage>
        <taxon>Bacteria</taxon>
        <taxon>Bacillati</taxon>
        <taxon>Actinomycetota</taxon>
        <taxon>Actinomycetes</taxon>
        <taxon>Kitasatosporales</taxon>
        <taxon>Streptomycetaceae</taxon>
        <taxon>Kitasatospora</taxon>
    </lineage>
</organism>
<dbReference type="GO" id="GO:0050839">
    <property type="term" value="F:cell adhesion molecule binding"/>
    <property type="evidence" value="ECO:0007669"/>
    <property type="project" value="TreeGrafter"/>
</dbReference>
<feature type="domain" description="FAS1" evidence="3">
    <location>
        <begin position="180"/>
        <end position="309"/>
    </location>
</feature>
<evidence type="ECO:0000256" key="1">
    <source>
        <dbReference type="ARBA" id="ARBA00022729"/>
    </source>
</evidence>
<gene>
    <name evidence="4" type="ORF">Kpho01_35700</name>
</gene>
<dbReference type="SMART" id="SM00554">
    <property type="entry name" value="FAS1"/>
    <property type="match status" value="1"/>
</dbReference>
<dbReference type="GO" id="GO:0031012">
    <property type="term" value="C:extracellular matrix"/>
    <property type="evidence" value="ECO:0007669"/>
    <property type="project" value="TreeGrafter"/>
</dbReference>
<dbReference type="EMBL" id="BSRX01000019">
    <property type="protein sequence ID" value="GLW55559.1"/>
    <property type="molecule type" value="Genomic_DNA"/>
</dbReference>
<dbReference type="AlphaFoldDB" id="A0A9W6UP40"/>
<reference evidence="4" key="1">
    <citation type="submission" date="2023-02" db="EMBL/GenBank/DDBJ databases">
        <title>Kitasatospora phosalacinea NBRC 14362.</title>
        <authorList>
            <person name="Ichikawa N."/>
            <person name="Sato H."/>
            <person name="Tonouchi N."/>
        </authorList>
    </citation>
    <scope>NUCLEOTIDE SEQUENCE</scope>
    <source>
        <strain evidence="4">NBRC 14362</strain>
    </source>
</reference>
<dbReference type="PANTHER" id="PTHR10900:SF77">
    <property type="entry name" value="FI19380P1"/>
    <property type="match status" value="1"/>
</dbReference>